<evidence type="ECO:0000313" key="1">
    <source>
        <dbReference type="Proteomes" id="UP001652660"/>
    </source>
</evidence>
<proteinExistence type="predicted"/>
<organism evidence="1 2">
    <name type="scientific">Coffea arabica</name>
    <name type="common">Arabian coffee</name>
    <dbReference type="NCBI Taxonomy" id="13443"/>
    <lineage>
        <taxon>Eukaryota</taxon>
        <taxon>Viridiplantae</taxon>
        <taxon>Streptophyta</taxon>
        <taxon>Embryophyta</taxon>
        <taxon>Tracheophyta</taxon>
        <taxon>Spermatophyta</taxon>
        <taxon>Magnoliopsida</taxon>
        <taxon>eudicotyledons</taxon>
        <taxon>Gunneridae</taxon>
        <taxon>Pentapetalae</taxon>
        <taxon>asterids</taxon>
        <taxon>lamiids</taxon>
        <taxon>Gentianales</taxon>
        <taxon>Rubiaceae</taxon>
        <taxon>Ixoroideae</taxon>
        <taxon>Gardenieae complex</taxon>
        <taxon>Bertiereae - Coffeeae clade</taxon>
        <taxon>Coffeeae</taxon>
        <taxon>Coffea</taxon>
    </lineage>
</organism>
<gene>
    <name evidence="2" type="primary">LOC140013444</name>
</gene>
<evidence type="ECO:0000313" key="2">
    <source>
        <dbReference type="RefSeq" id="XP_071918827.1"/>
    </source>
</evidence>
<accession>A0ABM4VH20</accession>
<dbReference type="GeneID" id="140013444"/>
<protein>
    <submittedName>
        <fullName evidence="2">Uncharacterized protein</fullName>
    </submittedName>
</protein>
<keyword evidence="1" id="KW-1185">Reference proteome</keyword>
<dbReference type="RefSeq" id="XP_071918827.1">
    <property type="nucleotide sequence ID" value="XM_072062726.1"/>
</dbReference>
<sequence>MGMNFGVRHLGKEPSDHALLFLSTSTRLDNKFRSFQFLNVWTSKPELLDVIRTSWSTFCLGRSLQWLAAKLQHVKRALQLWSRVHFGNIFDVVKQAEEVVMVAETAFDSDNSQQQWLALQEARAVMRQSLVKEEAYWRQKARIKWLQDGDKNSRFFHMVMAERWAKFVIHRIRNS</sequence>
<reference evidence="2" key="1">
    <citation type="submission" date="2025-08" db="UniProtKB">
        <authorList>
            <consortium name="RefSeq"/>
        </authorList>
    </citation>
    <scope>IDENTIFICATION</scope>
    <source>
        <tissue evidence="2">Leaves</tissue>
    </source>
</reference>
<name>A0ABM4VH20_COFAR</name>
<dbReference type="Proteomes" id="UP001652660">
    <property type="component" value="Chromosome 8c"/>
</dbReference>